<dbReference type="InterPro" id="IPR000600">
    <property type="entry name" value="ROK"/>
</dbReference>
<dbReference type="PANTHER" id="PTHR18964:SF174">
    <property type="entry name" value="D-ALLOSE KINASE-RELATED"/>
    <property type="match status" value="1"/>
</dbReference>
<dbReference type="InterPro" id="IPR049874">
    <property type="entry name" value="ROK_cs"/>
</dbReference>
<name>A0A0F6RHJ1_CITAM</name>
<dbReference type="EMBL" id="CP011132">
    <property type="protein sequence ID" value="AKE61185.1"/>
    <property type="molecule type" value="Genomic_DNA"/>
</dbReference>
<dbReference type="PATRIC" id="fig|1261127.3.peg.4725"/>
<dbReference type="KEGG" id="cama:F384_22780"/>
<evidence type="ECO:0000313" key="3">
    <source>
        <dbReference type="Proteomes" id="UP000034085"/>
    </source>
</evidence>
<protein>
    <submittedName>
        <fullName evidence="2">Transcriptional regulator</fullName>
    </submittedName>
</protein>
<evidence type="ECO:0000256" key="1">
    <source>
        <dbReference type="ARBA" id="ARBA00023277"/>
    </source>
</evidence>
<dbReference type="HOGENOM" id="CLU_036604_0_3_6"/>
<dbReference type="Pfam" id="PF00480">
    <property type="entry name" value="ROK"/>
    <property type="match status" value="1"/>
</dbReference>
<dbReference type="GO" id="GO:0004396">
    <property type="term" value="F:hexokinase activity"/>
    <property type="evidence" value="ECO:0007669"/>
    <property type="project" value="TreeGrafter"/>
</dbReference>
<evidence type="ECO:0000313" key="2">
    <source>
        <dbReference type="EMBL" id="AKE61185.1"/>
    </source>
</evidence>
<proteinExistence type="predicted"/>
<reference evidence="2 3" key="1">
    <citation type="journal article" date="2013" name="Appl. Microbiol. Biotechnol.">
        <title>Glycerol assimilation and production of 1,3-propanediol by Citrobacter amalonaticus Y19.</title>
        <authorList>
            <person name="Ainala S.K."/>
            <person name="Ashok S."/>
            <person name="Ko Y."/>
            <person name="Park S."/>
        </authorList>
    </citation>
    <scope>NUCLEOTIDE SEQUENCE [LARGE SCALE GENOMIC DNA]</scope>
    <source>
        <strain evidence="2 3">Y19</strain>
    </source>
</reference>
<dbReference type="AlphaFoldDB" id="A0A0F6RHJ1"/>
<organism evidence="2 3">
    <name type="scientific">Citrobacter amalonaticus Y19</name>
    <dbReference type="NCBI Taxonomy" id="1261127"/>
    <lineage>
        <taxon>Bacteria</taxon>
        <taxon>Pseudomonadati</taxon>
        <taxon>Pseudomonadota</taxon>
        <taxon>Gammaproteobacteria</taxon>
        <taxon>Enterobacterales</taxon>
        <taxon>Enterobacteriaceae</taxon>
        <taxon>Citrobacter</taxon>
    </lineage>
</organism>
<gene>
    <name evidence="2" type="ORF">F384_22780</name>
</gene>
<dbReference type="RefSeq" id="WP_046493993.1">
    <property type="nucleotide sequence ID" value="NZ_CP011132.1"/>
</dbReference>
<dbReference type="Gene3D" id="3.30.420.40">
    <property type="match status" value="2"/>
</dbReference>
<dbReference type="PANTHER" id="PTHR18964">
    <property type="entry name" value="ROK (REPRESSOR, ORF, KINASE) FAMILY"/>
    <property type="match status" value="1"/>
</dbReference>
<dbReference type="OrthoDB" id="9810372at2"/>
<dbReference type="PROSITE" id="PS01125">
    <property type="entry name" value="ROK"/>
    <property type="match status" value="1"/>
</dbReference>
<sequence>MLSMGLDIGGTKTEAVILDTTGKALITQRISTVKTDYRAFLTSLVDFIQTLRNDYMDPVSIGLCLPGTEDAGTRLIKNSNIVVLNQQPLIRDLERALQQSVAWDNDANCFTLSESIDGAGAQADIVFGAILGTGCGGGLSMKKTLWRGRNGNAGEWGHNPLPHYDAQRDGAAVKCYCGQLNCTESFISGTGLARQFNQRNQYPVDAQGVFTHIAQGDPTAKSLFRLFRDQLARSFASVINIYDPEIIVVGGGLSRVPAIFNELTDEVSQYIFNTSCSTPIVPAMHGDSSGVRGAAWLGRDMHRAALTGNRTLF</sequence>
<dbReference type="SUPFAM" id="SSF53067">
    <property type="entry name" value="Actin-like ATPase domain"/>
    <property type="match status" value="1"/>
</dbReference>
<dbReference type="Proteomes" id="UP000034085">
    <property type="component" value="Chromosome"/>
</dbReference>
<keyword evidence="1" id="KW-0119">Carbohydrate metabolism</keyword>
<dbReference type="InterPro" id="IPR043129">
    <property type="entry name" value="ATPase_NBD"/>
</dbReference>
<accession>A0A0F6RHJ1</accession>